<dbReference type="InterPro" id="IPR011611">
    <property type="entry name" value="PfkB_dom"/>
</dbReference>
<dbReference type="GO" id="GO:0005829">
    <property type="term" value="C:cytosol"/>
    <property type="evidence" value="ECO:0007669"/>
    <property type="project" value="TreeGrafter"/>
</dbReference>
<dbReference type="GO" id="GO:0006974">
    <property type="term" value="P:DNA damage response"/>
    <property type="evidence" value="ECO:0007669"/>
    <property type="project" value="TreeGrafter"/>
</dbReference>
<dbReference type="AlphaFoldDB" id="A0A2G8RAW9"/>
<dbReference type="Gene3D" id="3.40.1190.20">
    <property type="match status" value="1"/>
</dbReference>
<dbReference type="Pfam" id="PF00294">
    <property type="entry name" value="PfkB"/>
    <property type="match status" value="1"/>
</dbReference>
<evidence type="ECO:0000313" key="5">
    <source>
        <dbReference type="EMBL" id="PIL18687.1"/>
    </source>
</evidence>
<dbReference type="InterPro" id="IPR002173">
    <property type="entry name" value="Carboh/pur_kinase_PfkB_CS"/>
</dbReference>
<sequence length="306" mass="32210">MRLVFVGECMVEIAPDGAAFRKGFAGDTFNMAWYARHLCPRDWSVDFVSAIGQDAISDELAGFMTAAGVGTRHVQRHADRTVGLYMISLKDGERSFSYWRSQSAARRMAEDGAKLEEAFDGADLVCLSGITLAVLEGAGRDTLAAALTKFRAAGGQVAFDPNIRPRLWATMDEMREVVMRFAGLSDIVLASFDDEAAHFGDGSPEDTLARYQAAGVTEVIVKNGADPILGALDGQSVTVAPAPVARVIDSTAAGDSFNAGYLVSALSGGTMAQNIAAGAQLSREVIQHAGALSPEAVAAQALETAT</sequence>
<keyword evidence="6" id="KW-1185">Reference proteome</keyword>
<gene>
    <name evidence="5" type="ORF">P775_19130</name>
</gene>
<dbReference type="GO" id="GO:0008673">
    <property type="term" value="F:2-dehydro-3-deoxygluconokinase activity"/>
    <property type="evidence" value="ECO:0007669"/>
    <property type="project" value="TreeGrafter"/>
</dbReference>
<accession>A0A2G8RAW9</accession>
<evidence type="ECO:0000256" key="3">
    <source>
        <dbReference type="ARBA" id="ARBA00022777"/>
    </source>
</evidence>
<protein>
    <recommendedName>
        <fullName evidence="4">Carbohydrate kinase PfkB domain-containing protein</fullName>
    </recommendedName>
</protein>
<dbReference type="RefSeq" id="WP_218967723.1">
    <property type="nucleotide sequence ID" value="NZ_AWWI01000121.1"/>
</dbReference>
<keyword evidence="3" id="KW-0418">Kinase</keyword>
<feature type="domain" description="Carbohydrate kinase PfkB" evidence="4">
    <location>
        <begin position="5"/>
        <end position="294"/>
    </location>
</feature>
<keyword evidence="2" id="KW-0808">Transferase</keyword>
<reference evidence="5 6" key="1">
    <citation type="submission" date="2013-09" db="EMBL/GenBank/DDBJ databases">
        <title>Genome sequencing of Phaeobacter antarcticus sp. nov. SM1211.</title>
        <authorList>
            <person name="Zhang X.-Y."/>
            <person name="Liu C."/>
            <person name="Chen X.-L."/>
            <person name="Xie B.-B."/>
            <person name="Qin Q.-L."/>
            <person name="Rong J.-C."/>
            <person name="Zhang Y.-Z."/>
        </authorList>
    </citation>
    <scope>NUCLEOTIDE SEQUENCE [LARGE SCALE GENOMIC DNA]</scope>
    <source>
        <strain evidence="5 6">SM1211</strain>
    </source>
</reference>
<dbReference type="InterPro" id="IPR029056">
    <property type="entry name" value="Ribokinase-like"/>
</dbReference>
<evidence type="ECO:0000256" key="2">
    <source>
        <dbReference type="ARBA" id="ARBA00022679"/>
    </source>
</evidence>
<evidence type="ECO:0000256" key="1">
    <source>
        <dbReference type="ARBA" id="ARBA00010688"/>
    </source>
</evidence>
<dbReference type="PROSITE" id="PS00584">
    <property type="entry name" value="PFKB_KINASES_2"/>
    <property type="match status" value="1"/>
</dbReference>
<dbReference type="GO" id="GO:0042840">
    <property type="term" value="P:D-glucuronate catabolic process"/>
    <property type="evidence" value="ECO:0007669"/>
    <property type="project" value="TreeGrafter"/>
</dbReference>
<dbReference type="EMBL" id="AWWI01000121">
    <property type="protein sequence ID" value="PIL18687.1"/>
    <property type="molecule type" value="Genomic_DNA"/>
</dbReference>
<dbReference type="CDD" id="cd01166">
    <property type="entry name" value="KdgK"/>
    <property type="match status" value="1"/>
</dbReference>
<dbReference type="InterPro" id="IPR050306">
    <property type="entry name" value="PfkB_Carbo_kinase"/>
</dbReference>
<dbReference type="GO" id="GO:0019698">
    <property type="term" value="P:D-galacturonate catabolic process"/>
    <property type="evidence" value="ECO:0007669"/>
    <property type="project" value="TreeGrafter"/>
</dbReference>
<dbReference type="SUPFAM" id="SSF53613">
    <property type="entry name" value="Ribokinase-like"/>
    <property type="match status" value="1"/>
</dbReference>
<evidence type="ECO:0000313" key="6">
    <source>
        <dbReference type="Proteomes" id="UP000231259"/>
    </source>
</evidence>
<dbReference type="Proteomes" id="UP000231259">
    <property type="component" value="Unassembled WGS sequence"/>
</dbReference>
<comment type="similarity">
    <text evidence="1">Belongs to the carbohydrate kinase PfkB family.</text>
</comment>
<dbReference type="PANTHER" id="PTHR43085">
    <property type="entry name" value="HEXOKINASE FAMILY MEMBER"/>
    <property type="match status" value="1"/>
</dbReference>
<evidence type="ECO:0000259" key="4">
    <source>
        <dbReference type="Pfam" id="PF00294"/>
    </source>
</evidence>
<name>A0A2G8RAW9_9RHOB</name>
<dbReference type="PANTHER" id="PTHR43085:SF15">
    <property type="entry name" value="2-DEHYDRO-3-DEOXYGLUCONOKINASE"/>
    <property type="match status" value="1"/>
</dbReference>
<organism evidence="5 6">
    <name type="scientific">Puniceibacterium antarcticum</name>
    <dbReference type="NCBI Taxonomy" id="1206336"/>
    <lineage>
        <taxon>Bacteria</taxon>
        <taxon>Pseudomonadati</taxon>
        <taxon>Pseudomonadota</taxon>
        <taxon>Alphaproteobacteria</taxon>
        <taxon>Rhodobacterales</taxon>
        <taxon>Paracoccaceae</taxon>
        <taxon>Puniceibacterium</taxon>
    </lineage>
</organism>
<proteinExistence type="inferred from homology"/>
<comment type="caution">
    <text evidence="5">The sequence shown here is derived from an EMBL/GenBank/DDBJ whole genome shotgun (WGS) entry which is preliminary data.</text>
</comment>